<accession>A0A0R2FML9</accession>
<dbReference type="AlphaFoldDB" id="A0A0R2FML9"/>
<dbReference type="EMBL" id="AYZM01000061">
    <property type="protein sequence ID" value="KRN25725.1"/>
    <property type="molecule type" value="Genomic_DNA"/>
</dbReference>
<gene>
    <name evidence="1" type="ORF">FD14_GL000130</name>
</gene>
<reference evidence="1 2" key="1">
    <citation type="journal article" date="2015" name="Genome Announc.">
        <title>Expanding the biotechnology potential of lactobacilli through comparative genomics of 213 strains and associated genera.</title>
        <authorList>
            <person name="Sun Z."/>
            <person name="Harris H.M."/>
            <person name="McCann A."/>
            <person name="Guo C."/>
            <person name="Argimon S."/>
            <person name="Zhang W."/>
            <person name="Yang X."/>
            <person name="Jeffery I.B."/>
            <person name="Cooney J.C."/>
            <person name="Kagawa T.F."/>
            <person name="Liu W."/>
            <person name="Song Y."/>
            <person name="Salvetti E."/>
            <person name="Wrobel A."/>
            <person name="Rasinkangas P."/>
            <person name="Parkhill J."/>
            <person name="Rea M.C."/>
            <person name="O'Sullivan O."/>
            <person name="Ritari J."/>
            <person name="Douillard F.P."/>
            <person name="Paul Ross R."/>
            <person name="Yang R."/>
            <person name="Briner A.E."/>
            <person name="Felis G.E."/>
            <person name="de Vos W.M."/>
            <person name="Barrangou R."/>
            <person name="Klaenhammer T.R."/>
            <person name="Caufield P.W."/>
            <person name="Cui Y."/>
            <person name="Zhang H."/>
            <person name="O'Toole P.W."/>
        </authorList>
    </citation>
    <scope>NUCLEOTIDE SEQUENCE [LARGE SCALE GENOMIC DNA]</scope>
    <source>
        <strain evidence="1 2">DSM 23365</strain>
    </source>
</reference>
<proteinExistence type="predicted"/>
<protein>
    <submittedName>
        <fullName evidence="1">Uncharacterized protein</fullName>
    </submittedName>
</protein>
<dbReference type="PATRIC" id="fig|1423804.4.peg.143"/>
<evidence type="ECO:0000313" key="2">
    <source>
        <dbReference type="Proteomes" id="UP000051442"/>
    </source>
</evidence>
<dbReference type="RefSeq" id="WP_054736718.1">
    <property type="nucleotide sequence ID" value="NZ_AYZM01000061.1"/>
</dbReference>
<name>A0A0R2FML9_9LACO</name>
<dbReference type="Proteomes" id="UP000051442">
    <property type="component" value="Unassembled WGS sequence"/>
</dbReference>
<keyword evidence="2" id="KW-1185">Reference proteome</keyword>
<organism evidence="1 2">
    <name type="scientific">Secundilactobacillus similis DSM 23365 = JCM 2765</name>
    <dbReference type="NCBI Taxonomy" id="1423804"/>
    <lineage>
        <taxon>Bacteria</taxon>
        <taxon>Bacillati</taxon>
        <taxon>Bacillota</taxon>
        <taxon>Bacilli</taxon>
        <taxon>Lactobacillales</taxon>
        <taxon>Lactobacillaceae</taxon>
        <taxon>Secundilactobacillus</taxon>
    </lineage>
</organism>
<evidence type="ECO:0000313" key="1">
    <source>
        <dbReference type="EMBL" id="KRN25725.1"/>
    </source>
</evidence>
<dbReference type="OrthoDB" id="2295095at2"/>
<comment type="caution">
    <text evidence="1">The sequence shown here is derived from an EMBL/GenBank/DDBJ whole genome shotgun (WGS) entry which is preliminary data.</text>
</comment>
<sequence>MTQPELEPDEIVDQLHLPQTAAVIDSLHVAPTLLEQDMADPDSYRKKGNNPPSYTDVRSVGEVIEDEYDAFVQSLYYEGLTQIDPKELIDKFRKQLNQKLNTYVMVKNTGRAYLAVDNAGNIAV</sequence>